<keyword evidence="10" id="KW-0333">Golgi apparatus</keyword>
<evidence type="ECO:0000256" key="11">
    <source>
        <dbReference type="ARBA" id="ARBA00023136"/>
    </source>
</evidence>
<evidence type="ECO:0000256" key="17">
    <source>
        <dbReference type="PIRSR" id="PIRSR605076-1"/>
    </source>
</evidence>
<dbReference type="GO" id="GO:0031982">
    <property type="term" value="C:vesicle"/>
    <property type="evidence" value="ECO:0007669"/>
    <property type="project" value="TreeGrafter"/>
</dbReference>
<dbReference type="InParanoid" id="G3X132"/>
<evidence type="ECO:0000256" key="18">
    <source>
        <dbReference type="PIRSR" id="PIRSR605076-2"/>
    </source>
</evidence>
<reference evidence="21 22" key="1">
    <citation type="journal article" date="2011" name="Proc. Natl. Acad. Sci. U.S.A.">
        <title>Genetic diversity and population structure of the endangered marsupial Sarcophilus harrisii (Tasmanian devil).</title>
        <authorList>
            <person name="Miller W."/>
            <person name="Hayes V.M."/>
            <person name="Ratan A."/>
            <person name="Petersen D.C."/>
            <person name="Wittekindt N.E."/>
            <person name="Miller J."/>
            <person name="Walenz B."/>
            <person name="Knight J."/>
            <person name="Qi J."/>
            <person name="Zhao F."/>
            <person name="Wang Q."/>
            <person name="Bedoya-Reina O.C."/>
            <person name="Katiyar N."/>
            <person name="Tomsho L.P."/>
            <person name="Kasson L.M."/>
            <person name="Hardie R.A."/>
            <person name="Woodbridge P."/>
            <person name="Tindall E.A."/>
            <person name="Bertelsen M.F."/>
            <person name="Dixon D."/>
            <person name="Pyecroft S."/>
            <person name="Helgen K.M."/>
            <person name="Lesk A.M."/>
            <person name="Pringle T.H."/>
            <person name="Patterson N."/>
            <person name="Zhang Y."/>
            <person name="Kreiss A."/>
            <person name="Woods G.M."/>
            <person name="Jones M.E."/>
            <person name="Schuster S.C."/>
        </authorList>
    </citation>
    <scope>NUCLEOTIDE SEQUENCE [LARGE SCALE GENOMIC DNA]</scope>
</reference>
<evidence type="ECO:0000256" key="8">
    <source>
        <dbReference type="ARBA" id="ARBA00022968"/>
    </source>
</evidence>
<feature type="binding site" evidence="19">
    <location>
        <position position="221"/>
    </location>
    <ligand>
        <name>Mn(2+)</name>
        <dbReference type="ChEBI" id="CHEBI:29035"/>
    </ligand>
</feature>
<keyword evidence="7 19" id="KW-0479">Metal-binding</keyword>
<accession>G3X132</accession>
<feature type="binding site" evidence="18">
    <location>
        <position position="243"/>
    </location>
    <ligand>
        <name>an alpha-L-fucosyl-(1-&gt;2)-beta-D-galactosyl derivative</name>
        <dbReference type="ChEBI" id="CHEBI:140327"/>
    </ligand>
</feature>
<dbReference type="Gene3D" id="3.90.550.10">
    <property type="entry name" value="Spore Coat Polysaccharide Biosynthesis Protein SpsA, Chain A"/>
    <property type="match status" value="1"/>
</dbReference>
<dbReference type="HOGENOM" id="CLU_062445_0_0_1"/>
<dbReference type="GO" id="GO:0032580">
    <property type="term" value="C:Golgi cisterna membrane"/>
    <property type="evidence" value="ECO:0007669"/>
    <property type="project" value="UniProtKB-SubCell"/>
</dbReference>
<evidence type="ECO:0000313" key="22">
    <source>
        <dbReference type="Proteomes" id="UP000007648"/>
    </source>
</evidence>
<evidence type="ECO:0000256" key="15">
    <source>
        <dbReference type="ARBA" id="ARBA00042230"/>
    </source>
</evidence>
<keyword evidence="4" id="KW-0328">Glycosyltransferase</keyword>
<dbReference type="AlphaFoldDB" id="G3X132"/>
<dbReference type="InterPro" id="IPR005076">
    <property type="entry name" value="Glyco_trans_6"/>
</dbReference>
<dbReference type="InterPro" id="IPR029044">
    <property type="entry name" value="Nucleotide-diphossugar_trans"/>
</dbReference>
<feature type="binding site" evidence="18">
    <location>
        <position position="313"/>
    </location>
    <ligand>
        <name>an alpha-L-fucosyl-(1-&gt;2)-beta-D-galactosyl derivative</name>
        <dbReference type="ChEBI" id="CHEBI:140327"/>
    </ligand>
</feature>
<proteinExistence type="inferred from homology"/>
<dbReference type="SUPFAM" id="SSF53448">
    <property type="entry name" value="Nucleotide-diphospho-sugar transferases"/>
    <property type="match status" value="1"/>
</dbReference>
<evidence type="ECO:0000256" key="2">
    <source>
        <dbReference type="ARBA" id="ARBA00004922"/>
    </source>
</evidence>
<organism evidence="21 22">
    <name type="scientific">Sarcophilus harrisii</name>
    <name type="common">Tasmanian devil</name>
    <name type="synonym">Sarcophilus laniarius</name>
    <dbReference type="NCBI Taxonomy" id="9305"/>
    <lineage>
        <taxon>Eukaryota</taxon>
        <taxon>Metazoa</taxon>
        <taxon>Chordata</taxon>
        <taxon>Craniata</taxon>
        <taxon>Vertebrata</taxon>
        <taxon>Euteleostomi</taxon>
        <taxon>Mammalia</taxon>
        <taxon>Metatheria</taxon>
        <taxon>Dasyuromorphia</taxon>
        <taxon>Dasyuridae</taxon>
        <taxon>Sarcophilus</taxon>
    </lineage>
</organism>
<keyword evidence="11 20" id="KW-0472">Membrane</keyword>
<evidence type="ECO:0000256" key="6">
    <source>
        <dbReference type="ARBA" id="ARBA00022692"/>
    </source>
</evidence>
<keyword evidence="12 19" id="KW-0464">Manganese</keyword>
<dbReference type="FunFam" id="3.90.550.10:FF:000022">
    <property type="entry name" value="Histo-blood group ABO system transferase"/>
    <property type="match status" value="1"/>
</dbReference>
<evidence type="ECO:0000256" key="9">
    <source>
        <dbReference type="ARBA" id="ARBA00022989"/>
    </source>
</evidence>
<keyword evidence="9 20" id="KW-1133">Transmembrane helix</keyword>
<comment type="pathway">
    <text evidence="2">Protein modification; protein glycosylation.</text>
</comment>
<dbReference type="GeneTree" id="ENSGT00950000182858"/>
<name>G3X132_SARHA</name>
<feature type="binding site" evidence="18">
    <location>
        <position position="336"/>
    </location>
    <ligand>
        <name>an alpha-L-fucosyl-(1-&gt;2)-beta-D-galactosyl derivative</name>
        <dbReference type="ChEBI" id="CHEBI:140327"/>
    </ligand>
</feature>
<dbReference type="Proteomes" id="UP000007648">
    <property type="component" value="Unassembled WGS sequence"/>
</dbReference>
<sequence length="360" mass="42410">MPSASFTSFTFCLFLGRSQTNSSTQKALLITLACLQERTMISKDKILLFLLFLLTLGLIIQEFVNRVDQLKTSHQSHTLQLSDWFSPRRRPEVKTVTDWLAPIVWEGTYHKSVLEDYYKKKNITVGLVVFAVGRYLDNYLEKFLSSAEKYFMTGHKSIFYIMVDDSSKLLWIEVTPFHTMKVFGIKQKKRWQSIKMMRMKIIEDHIVNHIQHEVDFLFCMDVDQAFENYFGVETLGESVAQLHAWFYKKNANDFNYERRLSSTAFIPFNMGDFYYHVAIFGGTPLQVLKLTQACNKGMLQDKKNGIESLWHEERHLNKYFFLNKPTKILSPEYCWDFSLKDNSDINIVKISWQNKLYDFI</sequence>
<evidence type="ECO:0000256" key="10">
    <source>
        <dbReference type="ARBA" id="ARBA00023034"/>
    </source>
</evidence>
<gene>
    <name evidence="21" type="primary">LOC100932826</name>
</gene>
<feature type="binding site" evidence="18">
    <location>
        <begin position="130"/>
        <end position="132"/>
    </location>
    <ligand>
        <name>UDP-N-acetyl-alpha-D-galactosamine</name>
        <dbReference type="ChEBI" id="CHEBI:67138"/>
    </ligand>
</feature>
<feature type="binding site" evidence="18">
    <location>
        <begin position="221"/>
        <end position="223"/>
    </location>
    <ligand>
        <name>UDP-N-acetyl-alpha-D-galactosamine</name>
        <dbReference type="ChEBI" id="CHEBI:67138"/>
    </ligand>
</feature>
<keyword evidence="22" id="KW-1185">Reference proteome</keyword>
<evidence type="ECO:0000256" key="16">
    <source>
        <dbReference type="ARBA" id="ARBA00048429"/>
    </source>
</evidence>
<evidence type="ECO:0000256" key="7">
    <source>
        <dbReference type="ARBA" id="ARBA00022723"/>
    </source>
</evidence>
<comment type="cofactor">
    <cofactor evidence="19">
        <name>Mn(2+)</name>
        <dbReference type="ChEBI" id="CHEBI:29035"/>
    </cofactor>
    <text evidence="19">Binds 1 Mn(2+) ion per subunit.</text>
</comment>
<reference evidence="21" key="2">
    <citation type="submission" date="2025-08" db="UniProtKB">
        <authorList>
            <consortium name="Ensembl"/>
        </authorList>
    </citation>
    <scope>IDENTIFICATION</scope>
</reference>
<keyword evidence="8" id="KW-0735">Signal-anchor</keyword>
<comment type="similarity">
    <text evidence="3">Belongs to the glycosyltransferase 6 family.</text>
</comment>
<dbReference type="PANTHER" id="PTHR10462">
    <property type="entry name" value="GLYCOSYLTRANSFERASE-RELATED"/>
    <property type="match status" value="1"/>
</dbReference>
<evidence type="ECO:0000256" key="19">
    <source>
        <dbReference type="PIRSR" id="PIRSR605076-3"/>
    </source>
</evidence>
<evidence type="ECO:0000256" key="13">
    <source>
        <dbReference type="ARBA" id="ARBA00038937"/>
    </source>
</evidence>
<dbReference type="GO" id="GO:0005975">
    <property type="term" value="P:carbohydrate metabolic process"/>
    <property type="evidence" value="ECO:0007669"/>
    <property type="project" value="InterPro"/>
</dbReference>
<feature type="binding site" evidence="18">
    <location>
        <position position="135"/>
    </location>
    <ligand>
        <name>UDP-N-acetyl-alpha-D-galactosamine</name>
        <dbReference type="ChEBI" id="CHEBI:67138"/>
    </ligand>
</feature>
<evidence type="ECO:0000256" key="1">
    <source>
        <dbReference type="ARBA" id="ARBA00004447"/>
    </source>
</evidence>
<dbReference type="Ensembl" id="ENSSHAT00000021560.2">
    <property type="protein sequence ID" value="ENSSHAP00000021387.2"/>
    <property type="gene ID" value="ENSSHAG00000018125.2"/>
</dbReference>
<comment type="catalytic activity">
    <reaction evidence="16">
        <text>a beta-D-galactosyl-(1-&gt;4)-N-acetyl-beta-D-glucosaminyl derivative + UDP-alpha-D-galactose = an alpha-D-galactosyl-(1-&gt;3)-beta-D-galactosyl-(1-&gt;4)-N-acetyl-beta-D-glucosaminyl derivative + UDP + H(+)</text>
        <dbReference type="Rhea" id="RHEA:13013"/>
        <dbReference type="ChEBI" id="CHEBI:15378"/>
        <dbReference type="ChEBI" id="CHEBI:58223"/>
        <dbReference type="ChEBI" id="CHEBI:66914"/>
        <dbReference type="ChEBI" id="CHEBI:133507"/>
        <dbReference type="ChEBI" id="CHEBI:138024"/>
        <dbReference type="EC" id="2.4.1.87"/>
    </reaction>
</comment>
<evidence type="ECO:0000256" key="20">
    <source>
        <dbReference type="SAM" id="Phobius"/>
    </source>
</evidence>
<evidence type="ECO:0000313" key="21">
    <source>
        <dbReference type="Ensembl" id="ENSSHAP00000021387.2"/>
    </source>
</evidence>
<feature type="binding site" evidence="19">
    <location>
        <position position="223"/>
    </location>
    <ligand>
        <name>Mn(2+)</name>
        <dbReference type="ChEBI" id="CHEBI:29035"/>
    </ligand>
</feature>
<dbReference type="EC" id="2.4.1.87" evidence="13"/>
<feature type="active site" description="Nucleophile" evidence="17">
    <location>
        <position position="313"/>
    </location>
</feature>
<dbReference type="Pfam" id="PF03414">
    <property type="entry name" value="Glyco_transf_6"/>
    <property type="match status" value="1"/>
</dbReference>
<keyword evidence="5" id="KW-0808">Transferase</keyword>
<evidence type="ECO:0000256" key="4">
    <source>
        <dbReference type="ARBA" id="ARBA00022676"/>
    </source>
</evidence>
<dbReference type="GO" id="GO:0046872">
    <property type="term" value="F:metal ion binding"/>
    <property type="evidence" value="ECO:0007669"/>
    <property type="project" value="UniProtKB-KW"/>
</dbReference>
<evidence type="ECO:0000256" key="5">
    <source>
        <dbReference type="ARBA" id="ARBA00022679"/>
    </source>
</evidence>
<comment type="subcellular location">
    <subcellularLocation>
        <location evidence="1">Golgi apparatus</location>
        <location evidence="1">Golgi stack membrane</location>
        <topology evidence="1">Single-pass type II membrane protein</topology>
    </subcellularLocation>
</comment>
<keyword evidence="6 20" id="KW-0812">Transmembrane</keyword>
<evidence type="ECO:0000256" key="12">
    <source>
        <dbReference type="ARBA" id="ARBA00023211"/>
    </source>
</evidence>
<dbReference type="GO" id="GO:0047276">
    <property type="term" value="F:N-acetyllactosaminide 3-alpha-galactosyltransferase activity"/>
    <property type="evidence" value="ECO:0007669"/>
    <property type="project" value="UniProtKB-EC"/>
</dbReference>
<dbReference type="PANTHER" id="PTHR10462:SF26">
    <property type="entry name" value="N-ACETYLLACTOSAMINIDE ALPHA-1,3-GALACTOSYLTRANSFERASE"/>
    <property type="match status" value="1"/>
</dbReference>
<evidence type="ECO:0000256" key="14">
    <source>
        <dbReference type="ARBA" id="ARBA00040779"/>
    </source>
</evidence>
<dbReference type="CDD" id="cd02515">
    <property type="entry name" value="Glyco_transf_6"/>
    <property type="match status" value="1"/>
</dbReference>
<protein>
    <recommendedName>
        <fullName evidence="14">N-acetyllactosaminide alpha-1,3-galactosyltransferase</fullName>
        <ecNumber evidence="13">2.4.1.87</ecNumber>
    </recommendedName>
    <alternativeName>
        <fullName evidence="15">UDP-galactose:beta-D-galactosyl-1,4-N-acetyl-D-glucosaminide alpha-1,3-galactosyltransferase</fullName>
    </alternativeName>
</protein>
<reference evidence="21" key="3">
    <citation type="submission" date="2025-09" db="UniProtKB">
        <authorList>
            <consortium name="Ensembl"/>
        </authorList>
    </citation>
    <scope>IDENTIFICATION</scope>
</reference>
<feature type="transmembrane region" description="Helical" evidence="20">
    <location>
        <begin position="46"/>
        <end position="64"/>
    </location>
</feature>
<evidence type="ECO:0000256" key="3">
    <source>
        <dbReference type="ARBA" id="ARBA00010413"/>
    </source>
</evidence>